<keyword evidence="1" id="KW-1133">Transmembrane helix</keyword>
<dbReference type="GO" id="GO:0005615">
    <property type="term" value="C:extracellular space"/>
    <property type="evidence" value="ECO:0007669"/>
    <property type="project" value="TreeGrafter"/>
</dbReference>
<dbReference type="GO" id="GO:0031012">
    <property type="term" value="C:extracellular matrix"/>
    <property type="evidence" value="ECO:0007669"/>
    <property type="project" value="TreeGrafter"/>
</dbReference>
<feature type="domain" description="FAS1" evidence="2">
    <location>
        <begin position="43"/>
        <end position="309"/>
    </location>
</feature>
<sequence>MALRIVTGCQTVSRKDCIGWIGMQSPTGKALIILLCLHSVIAYQTIIDVLSKDERFEKLVSHLQKLELVPMMNELESGTFFAPVNAAFEKIPDTAVSRESMLYHVLKGKGISSTDFYHGQLKETLYDGYLGSDAQRIKMTVKGHKVYVNQAKLIETDIQVNNYTYIHAIDSVLELPKLLGDSIRDINPALDELMQKADIIQLLKEKTPFTIFVSTKKEPLGYYNDIETTYLMSKHGKTDLSLFLKYAIIDKAIYLDEFTSGKTTYKSITGDSLTITSTKKGEASVNDLAITQSDILAANGVIHQIDDIFKPTSLIFNTRKYLYGLNATNMVQLFDNYNLSHYIDQTDTNYTFLIPPEDDIPLPPLPTASWLEYHVIQGLWSQDTLVDKKLLLTEFKSAELGGKHQRLPVYTENDGKKKPSILFDHARSLGDPVSIQNSIIYKVSEPLTLPGDFLSRLVVDLDSSTFIATLYVSEVVEEIKSTPGITLFAPTNDAFKELGLVAKYLVHFSAKPQLQSVLRYHAAKKLLYEEDMKSKTHEVSTLANSTLRISPDDQVIHVGRPDDSSTAAIVNKPNMLVSNGVIHKISKVQIPSDVQITNQQVLVGIEANTLMTILEKAELLNLTQQDNTIILAPTDKAFTRLDVQALLEDPYQLERIAKMHIVSATWQDEWTSHESSTVTKLKKLLSFEYPTLLSLADRVIVQQTEKGEWMVQVKDSDQQAQILGFGRTSANGGIILIDNVLMPVRRGIFGLPFLWSLFVILLMIALIGGTISVCGFFGYKVYNRRRLGYRPIF</sequence>
<dbReference type="EMBL" id="PJQL01001609">
    <property type="protein sequence ID" value="RCH87678.1"/>
    <property type="molecule type" value="Genomic_DNA"/>
</dbReference>
<dbReference type="Proteomes" id="UP000252139">
    <property type="component" value="Unassembled WGS sequence"/>
</dbReference>
<evidence type="ECO:0000259" key="2">
    <source>
        <dbReference type="PROSITE" id="PS50213"/>
    </source>
</evidence>
<feature type="domain" description="FAS1" evidence="2">
    <location>
        <begin position="318"/>
        <end position="447"/>
    </location>
</feature>
<keyword evidence="1" id="KW-0472">Membrane</keyword>
<dbReference type="GO" id="GO:0050839">
    <property type="term" value="F:cell adhesion molecule binding"/>
    <property type="evidence" value="ECO:0007669"/>
    <property type="project" value="TreeGrafter"/>
</dbReference>
<dbReference type="PROSITE" id="PS50213">
    <property type="entry name" value="FAS1"/>
    <property type="match status" value="4"/>
</dbReference>
<evidence type="ECO:0000313" key="4">
    <source>
        <dbReference type="Proteomes" id="UP000252139"/>
    </source>
</evidence>
<dbReference type="AlphaFoldDB" id="A0A367JCK9"/>
<organism evidence="3 4">
    <name type="scientific">Rhizopus azygosporus</name>
    <name type="common">Rhizopus microsporus var. azygosporus</name>
    <dbReference type="NCBI Taxonomy" id="86630"/>
    <lineage>
        <taxon>Eukaryota</taxon>
        <taxon>Fungi</taxon>
        <taxon>Fungi incertae sedis</taxon>
        <taxon>Mucoromycota</taxon>
        <taxon>Mucoromycotina</taxon>
        <taxon>Mucoromycetes</taxon>
        <taxon>Mucorales</taxon>
        <taxon>Mucorineae</taxon>
        <taxon>Rhizopodaceae</taxon>
        <taxon>Rhizopus</taxon>
    </lineage>
</organism>
<comment type="caution">
    <text evidence="3">The sequence shown here is derived from an EMBL/GenBank/DDBJ whole genome shotgun (WGS) entry which is preliminary data.</text>
</comment>
<dbReference type="GO" id="GO:0007155">
    <property type="term" value="P:cell adhesion"/>
    <property type="evidence" value="ECO:0007669"/>
    <property type="project" value="TreeGrafter"/>
</dbReference>
<feature type="transmembrane region" description="Helical" evidence="1">
    <location>
        <begin position="753"/>
        <end position="779"/>
    </location>
</feature>
<dbReference type="SMART" id="SM00554">
    <property type="entry name" value="FAS1"/>
    <property type="match status" value="4"/>
</dbReference>
<dbReference type="STRING" id="86630.A0A367JCK9"/>
<dbReference type="InterPro" id="IPR036378">
    <property type="entry name" value="FAS1_dom_sf"/>
</dbReference>
<dbReference type="SUPFAM" id="SSF82153">
    <property type="entry name" value="FAS1 domain"/>
    <property type="match status" value="5"/>
</dbReference>
<proteinExistence type="predicted"/>
<dbReference type="InterPro" id="IPR000782">
    <property type="entry name" value="FAS1_domain"/>
</dbReference>
<gene>
    <name evidence="3" type="ORF">CU097_007824</name>
</gene>
<accession>A0A367JCK9</accession>
<feature type="domain" description="FAS1" evidence="2">
    <location>
        <begin position="594"/>
        <end position="741"/>
    </location>
</feature>
<dbReference type="Gene3D" id="2.30.180.10">
    <property type="entry name" value="FAS1 domain"/>
    <property type="match status" value="4"/>
</dbReference>
<dbReference type="InterPro" id="IPR050904">
    <property type="entry name" value="Adhesion/Biosynth-related"/>
</dbReference>
<feature type="domain" description="FAS1" evidence="2">
    <location>
        <begin position="450"/>
        <end position="589"/>
    </location>
</feature>
<keyword evidence="4" id="KW-1185">Reference proteome</keyword>
<keyword evidence="1" id="KW-0812">Transmembrane</keyword>
<protein>
    <recommendedName>
        <fullName evidence="2">FAS1 domain-containing protein</fullName>
    </recommendedName>
</protein>
<dbReference type="PANTHER" id="PTHR10900">
    <property type="entry name" value="PERIOSTIN-RELATED"/>
    <property type="match status" value="1"/>
</dbReference>
<dbReference type="OrthoDB" id="14252at2759"/>
<evidence type="ECO:0000256" key="1">
    <source>
        <dbReference type="SAM" id="Phobius"/>
    </source>
</evidence>
<evidence type="ECO:0000313" key="3">
    <source>
        <dbReference type="EMBL" id="RCH87678.1"/>
    </source>
</evidence>
<name>A0A367JCK9_RHIAZ</name>
<dbReference type="GO" id="GO:0030198">
    <property type="term" value="P:extracellular matrix organization"/>
    <property type="evidence" value="ECO:0007669"/>
    <property type="project" value="TreeGrafter"/>
</dbReference>
<reference evidence="3 4" key="1">
    <citation type="journal article" date="2018" name="G3 (Bethesda)">
        <title>Phylogenetic and Phylogenomic Definition of Rhizopus Species.</title>
        <authorList>
            <person name="Gryganskyi A.P."/>
            <person name="Golan J."/>
            <person name="Dolatabadi S."/>
            <person name="Mondo S."/>
            <person name="Robb S."/>
            <person name="Idnurm A."/>
            <person name="Muszewska A."/>
            <person name="Steczkiewicz K."/>
            <person name="Masonjones S."/>
            <person name="Liao H.L."/>
            <person name="Gajdeczka M.T."/>
            <person name="Anike F."/>
            <person name="Vuek A."/>
            <person name="Anishchenko I.M."/>
            <person name="Voigt K."/>
            <person name="de Hoog G.S."/>
            <person name="Smith M.E."/>
            <person name="Heitman J."/>
            <person name="Vilgalys R."/>
            <person name="Stajich J.E."/>
        </authorList>
    </citation>
    <scope>NUCLEOTIDE SEQUENCE [LARGE SCALE GENOMIC DNA]</scope>
    <source>
        <strain evidence="3 4">CBS 357.93</strain>
    </source>
</reference>
<dbReference type="Pfam" id="PF02469">
    <property type="entry name" value="Fasciclin"/>
    <property type="match status" value="4"/>
</dbReference>
<dbReference type="PANTHER" id="PTHR10900:SF77">
    <property type="entry name" value="FI19380P1"/>
    <property type="match status" value="1"/>
</dbReference>